<accession>A0A402BAS1</accession>
<dbReference type="Gene3D" id="3.40.50.410">
    <property type="entry name" value="von Willebrand factor, type A domain"/>
    <property type="match status" value="1"/>
</dbReference>
<gene>
    <name evidence="1" type="ORF">KDA_38900</name>
</gene>
<sequence length="514" mass="57352">MFFDCLLEKNLHMALAALCPYGDAMTQKPPDELDVRVSILNSFLTTPHRKIEELAPLHTSALEHDPLFYSHLAAWYFAKGEVRDHKLLFVAHLATCEYPEFREGAWMLLQKLAPYEVSRALDHTKKVIGKTPRSFKGAIAHYLQTREENPRQFDGAALRARNDLKHLYASLRIKPGPRAQAILFDEQPPVDSPLFALKKLARASTSEEQARIIMDNKIPYTTVVGALKQITPVILVALISSMSPQEVINNMASLKKRGAMDHPEVKSLIDEKLQAAKTDQRVSTMKAKKAIQSAQLDAETERTLTEVMDQRVAAKVEIKRPTALFVDKSSSMSDAITVAKQLAGLISAVTTADFFVYAFDSAAFEIKAPVTTNKRATLSDWEKSFQFIKASGTTSIGVALAQMTKKKQYVEQILIVTDEGENCAPYLGDAWVAYRDALKATPAVITVQVGGTYEHFAKSLQDRGIELTRYRFDGDYYSLPNVLELLAQPSRAELVELVMSYELPRRPVLVPHGA</sequence>
<dbReference type="SUPFAM" id="SSF53300">
    <property type="entry name" value="vWA-like"/>
    <property type="match status" value="1"/>
</dbReference>
<evidence type="ECO:0008006" key="3">
    <source>
        <dbReference type="Google" id="ProtNLM"/>
    </source>
</evidence>
<evidence type="ECO:0000313" key="2">
    <source>
        <dbReference type="Proteomes" id="UP000287171"/>
    </source>
</evidence>
<dbReference type="InterPro" id="IPR036465">
    <property type="entry name" value="vWFA_dom_sf"/>
</dbReference>
<organism evidence="1 2">
    <name type="scientific">Dictyobacter alpinus</name>
    <dbReference type="NCBI Taxonomy" id="2014873"/>
    <lineage>
        <taxon>Bacteria</taxon>
        <taxon>Bacillati</taxon>
        <taxon>Chloroflexota</taxon>
        <taxon>Ktedonobacteria</taxon>
        <taxon>Ktedonobacterales</taxon>
        <taxon>Dictyobacteraceae</taxon>
        <taxon>Dictyobacter</taxon>
    </lineage>
</organism>
<comment type="caution">
    <text evidence="1">The sequence shown here is derived from an EMBL/GenBank/DDBJ whole genome shotgun (WGS) entry which is preliminary data.</text>
</comment>
<dbReference type="SUPFAM" id="SSF140864">
    <property type="entry name" value="TROVE domain-like"/>
    <property type="match status" value="1"/>
</dbReference>
<dbReference type="Proteomes" id="UP000287171">
    <property type="component" value="Unassembled WGS sequence"/>
</dbReference>
<keyword evidence="2" id="KW-1185">Reference proteome</keyword>
<reference evidence="2" key="1">
    <citation type="submission" date="2018-12" db="EMBL/GenBank/DDBJ databases">
        <title>Tengunoibacter tsumagoiensis gen. nov., sp. nov., Dictyobacter kobayashii sp. nov., D. alpinus sp. nov., and D. joshuensis sp. nov. and description of Dictyobacteraceae fam. nov. within the order Ktedonobacterales isolated from Tengu-no-mugimeshi.</title>
        <authorList>
            <person name="Wang C.M."/>
            <person name="Zheng Y."/>
            <person name="Sakai Y."/>
            <person name="Toyoda A."/>
            <person name="Minakuchi Y."/>
            <person name="Abe K."/>
            <person name="Yokota A."/>
            <person name="Yabe S."/>
        </authorList>
    </citation>
    <scope>NUCLEOTIDE SEQUENCE [LARGE SCALE GENOMIC DNA]</scope>
    <source>
        <strain evidence="2">Uno16</strain>
    </source>
</reference>
<dbReference type="EMBL" id="BIFT01000001">
    <property type="protein sequence ID" value="GCE28406.1"/>
    <property type="molecule type" value="Genomic_DNA"/>
</dbReference>
<protein>
    <recommendedName>
        <fullName evidence="3">VWFA domain-containing protein</fullName>
    </recommendedName>
</protein>
<name>A0A402BAS1_9CHLR</name>
<evidence type="ECO:0000313" key="1">
    <source>
        <dbReference type="EMBL" id="GCE28406.1"/>
    </source>
</evidence>
<proteinExistence type="predicted"/>
<dbReference type="InterPro" id="IPR037214">
    <property type="entry name" value="TROVE_dom_sf"/>
</dbReference>
<dbReference type="AlphaFoldDB" id="A0A402BAS1"/>